<name>A0A8S9PRD9_BRACR</name>
<feature type="region of interest" description="Disordered" evidence="1">
    <location>
        <begin position="1"/>
        <end position="56"/>
    </location>
</feature>
<gene>
    <name evidence="2" type="ORF">F2Q69_00051089</name>
</gene>
<proteinExistence type="predicted"/>
<dbReference type="EMBL" id="QGKX02001347">
    <property type="protein sequence ID" value="KAF3523888.1"/>
    <property type="molecule type" value="Genomic_DNA"/>
</dbReference>
<dbReference type="AlphaFoldDB" id="A0A8S9PRD9"/>
<evidence type="ECO:0000313" key="2">
    <source>
        <dbReference type="EMBL" id="KAF3523888.1"/>
    </source>
</evidence>
<feature type="region of interest" description="Disordered" evidence="1">
    <location>
        <begin position="190"/>
        <end position="238"/>
    </location>
</feature>
<accession>A0A8S9PRD9</accession>
<evidence type="ECO:0000313" key="3">
    <source>
        <dbReference type="Proteomes" id="UP000712600"/>
    </source>
</evidence>
<organism evidence="2 3">
    <name type="scientific">Brassica cretica</name>
    <name type="common">Mustard</name>
    <dbReference type="NCBI Taxonomy" id="69181"/>
    <lineage>
        <taxon>Eukaryota</taxon>
        <taxon>Viridiplantae</taxon>
        <taxon>Streptophyta</taxon>
        <taxon>Embryophyta</taxon>
        <taxon>Tracheophyta</taxon>
        <taxon>Spermatophyta</taxon>
        <taxon>Magnoliopsida</taxon>
        <taxon>eudicotyledons</taxon>
        <taxon>Gunneridae</taxon>
        <taxon>Pentapetalae</taxon>
        <taxon>rosids</taxon>
        <taxon>malvids</taxon>
        <taxon>Brassicales</taxon>
        <taxon>Brassicaceae</taxon>
        <taxon>Brassiceae</taxon>
        <taxon>Brassica</taxon>
    </lineage>
</organism>
<sequence length="751" mass="82804">MQNRWKTPAGGFLLKPSSSATVDGSPPLLQDPPDPPNPLSLPDSHYPPLSSSAEKKAIVPPARKTINSTLDLSNFPSDVASSTANIVVGQLVISTLEQGSEFSPVSILPNPNTSDVILVQNGCPLLASTTSDMVLDSALITTSSMESAIANTTEMGLFGVSHPSGSGTNQLNDIVMEKVTGAPMPSTGVTNVSTAGPNETPENPTGGNTLPSLPQQLKGLNQQQPEVPSGSTDNQSTPTMAERLRASVDRTLSRLAPVTVSKSGRPRLLIPDAVFQRGAEIHKDFIICFFNGQPLPFKQIQSVLNHTWRKGRRIDETDDFTLNMVSLTTSHVKVEVNLLELLPDVVEFERENGEVVEVSVEYPWKPRHALTAGVTPLTHVLAGTSKQKASAPVSLSVQNQFDLLASELDQVDTASVAKNIDMGNCTIVPVNDRIEILSLQADFRKPLILCSSKENTEALPPVLGAFGTASTPVMKVSRPLKRCRSSPSLSPPQTRLDFEMASKQKIDRDVSLDELATGTKPFKFFNYLYKHPDFMNVVNSAWSRFDRAVPTLTDLCWKLKSIKVDLKTLNRENFSRIQQRVTEATVALQTMQLQSLNAPSQEFFKQEIILHEKWSFLRSIEESYFQQRSRINWLQLGDQNTAFFHRVTQLRNSYNAIRLFTMANGIIISDPLEMSDHAYHISPTFLDLFIIKDHFWFHLLIGLLPFSGFPAHQLGIPLHATVSSLYTDGNWNIPPARTEAQVYDVRSFQGS</sequence>
<dbReference type="Proteomes" id="UP000712600">
    <property type="component" value="Unassembled WGS sequence"/>
</dbReference>
<evidence type="ECO:0000256" key="1">
    <source>
        <dbReference type="SAM" id="MobiDB-lite"/>
    </source>
</evidence>
<feature type="compositionally biased region" description="Pro residues" evidence="1">
    <location>
        <begin position="29"/>
        <end position="39"/>
    </location>
</feature>
<protein>
    <recommendedName>
        <fullName evidence="4">DUF4283 domain-containing protein</fullName>
    </recommendedName>
</protein>
<comment type="caution">
    <text evidence="2">The sequence shown here is derived from an EMBL/GenBank/DDBJ whole genome shotgun (WGS) entry which is preliminary data.</text>
</comment>
<evidence type="ECO:0008006" key="4">
    <source>
        <dbReference type="Google" id="ProtNLM"/>
    </source>
</evidence>
<reference evidence="2" key="1">
    <citation type="submission" date="2019-12" db="EMBL/GenBank/DDBJ databases">
        <title>Genome sequencing and annotation of Brassica cretica.</title>
        <authorList>
            <person name="Studholme D.J."/>
            <person name="Sarris P."/>
        </authorList>
    </citation>
    <scope>NUCLEOTIDE SEQUENCE</scope>
    <source>
        <strain evidence="2">PFS-109/04</strain>
        <tissue evidence="2">Leaf</tissue>
    </source>
</reference>